<keyword evidence="7" id="KW-1185">Reference proteome</keyword>
<evidence type="ECO:0000256" key="1">
    <source>
        <dbReference type="ARBA" id="ARBA00008010"/>
    </source>
</evidence>
<dbReference type="Gene3D" id="3.40.50.300">
    <property type="entry name" value="P-loop containing nucleotide triphosphate hydrolases"/>
    <property type="match status" value="1"/>
</dbReference>
<evidence type="ECO:0000256" key="3">
    <source>
        <dbReference type="ARBA" id="ARBA00022741"/>
    </source>
</evidence>
<proteinExistence type="inferred from homology"/>
<dbReference type="GO" id="GO:0042555">
    <property type="term" value="C:MCM complex"/>
    <property type="evidence" value="ECO:0007669"/>
    <property type="project" value="TreeGrafter"/>
</dbReference>
<evidence type="ECO:0000256" key="2">
    <source>
        <dbReference type="ARBA" id="ARBA00022705"/>
    </source>
</evidence>
<evidence type="ECO:0000259" key="5">
    <source>
        <dbReference type="Pfam" id="PF00493"/>
    </source>
</evidence>
<evidence type="ECO:0000256" key="4">
    <source>
        <dbReference type="ARBA" id="ARBA00022840"/>
    </source>
</evidence>
<dbReference type="InterPro" id="IPR031327">
    <property type="entry name" value="MCM"/>
</dbReference>
<evidence type="ECO:0000313" key="7">
    <source>
        <dbReference type="Proteomes" id="UP000591131"/>
    </source>
</evidence>
<accession>A0A7J6N2U9</accession>
<dbReference type="OrthoDB" id="10315694at2759"/>
<comment type="caution">
    <text evidence="6">The sequence shown here is derived from an EMBL/GenBank/DDBJ whole genome shotgun (WGS) entry which is preliminary data.</text>
</comment>
<name>A0A7J6N2U9_PERCH</name>
<protein>
    <recommendedName>
        <fullName evidence="5">MCM C-terminal AAA(+) ATPase domain-containing protein</fullName>
    </recommendedName>
</protein>
<comment type="similarity">
    <text evidence="1">Belongs to the MCM family.</text>
</comment>
<keyword evidence="2" id="KW-0235">DNA replication</keyword>
<dbReference type="InterPro" id="IPR001208">
    <property type="entry name" value="MCM_dom"/>
</dbReference>
<dbReference type="PANTHER" id="PTHR11630">
    <property type="entry name" value="DNA REPLICATION LICENSING FACTOR MCM FAMILY MEMBER"/>
    <property type="match status" value="1"/>
</dbReference>
<dbReference type="GO" id="GO:0006260">
    <property type="term" value="P:DNA replication"/>
    <property type="evidence" value="ECO:0007669"/>
    <property type="project" value="UniProtKB-KW"/>
</dbReference>
<gene>
    <name evidence="6" type="ORF">FOL47_010384</name>
</gene>
<dbReference type="PANTHER" id="PTHR11630:SF66">
    <property type="entry name" value="DNA REPLICATION LICENSING FACTOR MCM4"/>
    <property type="match status" value="1"/>
</dbReference>
<dbReference type="GO" id="GO:0005524">
    <property type="term" value="F:ATP binding"/>
    <property type="evidence" value="ECO:0007669"/>
    <property type="project" value="UniProtKB-KW"/>
</dbReference>
<dbReference type="Pfam" id="PF00493">
    <property type="entry name" value="MCM"/>
    <property type="match status" value="1"/>
</dbReference>
<feature type="domain" description="MCM C-terminal AAA(+) ATPase" evidence="5">
    <location>
        <begin position="267"/>
        <end position="361"/>
    </location>
</feature>
<sequence length="574" mass="63094">MQLRIQDYGMAVREIIVEVSGEVALHEAKKCFQLGEQVRVAGIIDKEVVPLPQPMNKNKNCPGFRLILKVAYMIPFEPVPSLFYGTRCFDQSLRDTFSEKVLATSSTAATAGTAEVARRIKTIFNGKTLSHNSFMPVACCTVRTSPGLVTAPVRHILTSVAASMFPSFRQEQARKIAKALILAVASSSDGSFVGDHLRILLLQESGDSSAWQAMVQGVTTVHPGALPMRCCSSVQLLPSTSNDSHWVRAGELTGISSRDETITRSGEEHLETVTLASALLGSAAGVCLLEHIDKLPKPQLNALVSDRPMKPLPGLSVRTFRRCSLLATINVKYGRYDASRKLADNLGPLTKLASSFDLILLSPSVTPQASYVRGSGGKAILDLPEAISYLKYVRDTKSDLPWSEEAEEYFKKRLNQLGEASQNNHMAGVTPPVTSALRKSTLLRMCRGCARIELSDKIDVVHVKQALEIYLVSASMRQDALGISDISEEVAQHESAETRTVRRRGKGKAARRREFLSLCQQEFRRREELTGNELRDLAREAGCELDAECDALIEEANYTGCILKKSGDVYEYCR</sequence>
<dbReference type="GO" id="GO:0005634">
    <property type="term" value="C:nucleus"/>
    <property type="evidence" value="ECO:0007669"/>
    <property type="project" value="TreeGrafter"/>
</dbReference>
<dbReference type="InterPro" id="IPR027417">
    <property type="entry name" value="P-loop_NTPase"/>
</dbReference>
<reference evidence="6 7" key="1">
    <citation type="submission" date="2020-04" db="EMBL/GenBank/DDBJ databases">
        <title>Perkinsus chesapeaki whole genome sequence.</title>
        <authorList>
            <person name="Bogema D.R."/>
        </authorList>
    </citation>
    <scope>NUCLEOTIDE SEQUENCE [LARGE SCALE GENOMIC DNA]</scope>
    <source>
        <strain evidence="6">ATCC PRA-425</strain>
    </source>
</reference>
<organism evidence="6 7">
    <name type="scientific">Perkinsus chesapeaki</name>
    <name type="common">Clam parasite</name>
    <name type="synonym">Perkinsus andrewsi</name>
    <dbReference type="NCBI Taxonomy" id="330153"/>
    <lineage>
        <taxon>Eukaryota</taxon>
        <taxon>Sar</taxon>
        <taxon>Alveolata</taxon>
        <taxon>Perkinsozoa</taxon>
        <taxon>Perkinsea</taxon>
        <taxon>Perkinsida</taxon>
        <taxon>Perkinsidae</taxon>
        <taxon>Perkinsus</taxon>
    </lineage>
</organism>
<keyword evidence="3" id="KW-0547">Nucleotide-binding</keyword>
<evidence type="ECO:0000313" key="6">
    <source>
        <dbReference type="EMBL" id="KAF4677790.1"/>
    </source>
</evidence>
<dbReference type="EMBL" id="JAAPAO010000008">
    <property type="protein sequence ID" value="KAF4677790.1"/>
    <property type="molecule type" value="Genomic_DNA"/>
</dbReference>
<dbReference type="Proteomes" id="UP000591131">
    <property type="component" value="Unassembled WGS sequence"/>
</dbReference>
<keyword evidence="4" id="KW-0067">ATP-binding</keyword>
<dbReference type="GO" id="GO:0017116">
    <property type="term" value="F:single-stranded DNA helicase activity"/>
    <property type="evidence" value="ECO:0007669"/>
    <property type="project" value="TreeGrafter"/>
</dbReference>
<dbReference type="GO" id="GO:0003697">
    <property type="term" value="F:single-stranded DNA binding"/>
    <property type="evidence" value="ECO:0007669"/>
    <property type="project" value="TreeGrafter"/>
</dbReference>
<dbReference type="AlphaFoldDB" id="A0A7J6N2U9"/>